<feature type="transmembrane region" description="Helical" evidence="1">
    <location>
        <begin position="12"/>
        <end position="34"/>
    </location>
</feature>
<accession>A0ABU7CD14</accession>
<evidence type="ECO:0000256" key="1">
    <source>
        <dbReference type="SAM" id="Phobius"/>
    </source>
</evidence>
<gene>
    <name evidence="2" type="ORF">ATANTOWER_005896</name>
</gene>
<evidence type="ECO:0000313" key="3">
    <source>
        <dbReference type="Proteomes" id="UP001345963"/>
    </source>
</evidence>
<dbReference type="EMBL" id="JAHUTI010088678">
    <property type="protein sequence ID" value="MED6260165.1"/>
    <property type="molecule type" value="Genomic_DNA"/>
</dbReference>
<name>A0ABU7CD14_9TELE</name>
<evidence type="ECO:0008006" key="4">
    <source>
        <dbReference type="Google" id="ProtNLM"/>
    </source>
</evidence>
<evidence type="ECO:0000313" key="2">
    <source>
        <dbReference type="EMBL" id="MED6260165.1"/>
    </source>
</evidence>
<proteinExistence type="predicted"/>
<sequence>MNNFSASGRTLMSFLFIPSLTGSLVLIVQTQFLYCCSISRSCGWTSCSLLPLASRLIHCYDTEIDTHEC</sequence>
<organism evidence="2 3">
    <name type="scientific">Ataeniobius toweri</name>
    <dbReference type="NCBI Taxonomy" id="208326"/>
    <lineage>
        <taxon>Eukaryota</taxon>
        <taxon>Metazoa</taxon>
        <taxon>Chordata</taxon>
        <taxon>Craniata</taxon>
        <taxon>Vertebrata</taxon>
        <taxon>Euteleostomi</taxon>
        <taxon>Actinopterygii</taxon>
        <taxon>Neopterygii</taxon>
        <taxon>Teleostei</taxon>
        <taxon>Neoteleostei</taxon>
        <taxon>Acanthomorphata</taxon>
        <taxon>Ovalentaria</taxon>
        <taxon>Atherinomorphae</taxon>
        <taxon>Cyprinodontiformes</taxon>
        <taxon>Goodeidae</taxon>
        <taxon>Ataeniobius</taxon>
    </lineage>
</organism>
<keyword evidence="1" id="KW-0812">Transmembrane</keyword>
<reference evidence="2 3" key="1">
    <citation type="submission" date="2021-07" db="EMBL/GenBank/DDBJ databases">
        <authorList>
            <person name="Palmer J.M."/>
        </authorList>
    </citation>
    <scope>NUCLEOTIDE SEQUENCE [LARGE SCALE GENOMIC DNA]</scope>
    <source>
        <strain evidence="2 3">AT_MEX2019</strain>
        <tissue evidence="2">Muscle</tissue>
    </source>
</reference>
<keyword evidence="1" id="KW-1133">Transmembrane helix</keyword>
<dbReference type="Proteomes" id="UP001345963">
    <property type="component" value="Unassembled WGS sequence"/>
</dbReference>
<comment type="caution">
    <text evidence="2">The sequence shown here is derived from an EMBL/GenBank/DDBJ whole genome shotgun (WGS) entry which is preliminary data.</text>
</comment>
<protein>
    <recommendedName>
        <fullName evidence="4">Secreted protein</fullName>
    </recommendedName>
</protein>
<keyword evidence="1" id="KW-0472">Membrane</keyword>
<keyword evidence="3" id="KW-1185">Reference proteome</keyword>